<dbReference type="InterPro" id="IPR050483">
    <property type="entry name" value="CoA-transferase_III_domain"/>
</dbReference>
<dbReference type="AlphaFoldDB" id="A0A2N4U5K3"/>
<dbReference type="Pfam" id="PF02515">
    <property type="entry name" value="CoA_transf_3"/>
    <property type="match status" value="1"/>
</dbReference>
<dbReference type="Gene3D" id="3.30.1540.10">
    <property type="entry name" value="formyl-coa transferase, domain 3"/>
    <property type="match status" value="1"/>
</dbReference>
<dbReference type="OrthoDB" id="5294844at2"/>
<dbReference type="Proteomes" id="UP000234190">
    <property type="component" value="Unassembled WGS sequence"/>
</dbReference>
<dbReference type="InterPro" id="IPR003673">
    <property type="entry name" value="CoA-Trfase_fam_III"/>
</dbReference>
<evidence type="ECO:0000313" key="3">
    <source>
        <dbReference type="EMBL" id="PLC50300.1"/>
    </source>
</evidence>
<feature type="domain" description="Pyruvate carboxyltransferase" evidence="2">
    <location>
        <begin position="19"/>
        <end position="288"/>
    </location>
</feature>
<dbReference type="PROSITE" id="PS50991">
    <property type="entry name" value="PYR_CT"/>
    <property type="match status" value="1"/>
</dbReference>
<reference evidence="3 4" key="1">
    <citation type="submission" date="2017-10" db="EMBL/GenBank/DDBJ databases">
        <title>Two draft genome sequences of Pusillimonas sp. strains isolated from a nitrate- and radionuclide-contaminated groundwater in Russia.</title>
        <authorList>
            <person name="Grouzdev D.S."/>
            <person name="Tourova T.P."/>
            <person name="Goeva M.A."/>
            <person name="Babich T.L."/>
            <person name="Sokolova D.S."/>
            <person name="Abdullin R."/>
            <person name="Poltaraus A.B."/>
            <person name="Toshchakov S.V."/>
            <person name="Nazina T.N."/>
        </authorList>
    </citation>
    <scope>NUCLEOTIDE SEQUENCE [LARGE SCALE GENOMIC DNA]</scope>
    <source>
        <strain evidence="3 4">JR1/69-3-13</strain>
    </source>
</reference>
<evidence type="ECO:0000313" key="4">
    <source>
        <dbReference type="Proteomes" id="UP000234190"/>
    </source>
</evidence>
<dbReference type="SUPFAM" id="SSF51569">
    <property type="entry name" value="Aldolase"/>
    <property type="match status" value="1"/>
</dbReference>
<dbReference type="NCBIfam" id="NF004283">
    <property type="entry name" value="PRK05692.1"/>
    <property type="match status" value="1"/>
</dbReference>
<dbReference type="InterPro" id="IPR013785">
    <property type="entry name" value="Aldolase_TIM"/>
</dbReference>
<sequence length="720" mass="76840">MAAIPDARHFSPLSWPREAIIREVGLRDGLQSIARTLPTEHKLEWIRGAHAAGQRELEVGSFVPARLLPQLADTRQLVEFAKTLPELFVSVLVPNMRGAEDAMAANADLMLIPLSASHAHSMANLRKTPDEVVAEVARIRAARDASGSRTIIEAGVGTAFGCTLQGAVEPSEVLRLMQALLDAGADRVSLADTVGYANPAMVDALFCEALRVAGGRLHGAHFHDTRGLGLANVVAALRVGITSFDACLAGIGGCPHAPGASGNIATEDLAFMLEGMGVATHLDMPRLLALREYVAQCLEGETLHGALWQAGLPSTFTPAPVRPAAQRRLPLEGLRVVEFTHMVMGPTCGLVLADLGAEVIKIEPVDGDRTRHLLGAGAGFFPMFNRNKKSIAVNLHTPEGVEVARKLACSADIVAENFRPGMMKKYGLDYATLSAGNPGLIYASLKGFLPGPYESRTALDEVVQMMGGLAYMTGRPGDPLRAGTSVNDIMGGMFGAIGILAALIERGATGKGQEVQSALFENNIFLVGQHMLQYAITGVAAAPMPERISAWALYDVFTVKDQEQIFLAAVSDAQWKVFCNALGFTDLLSRPELATNNDRVRLRPALLADLRERLATYTAAELSELFEKHGLPFAPIVRPEDLFDDPHLQATGGLAEIRLTDGERAGQITRAALLPLTMTGERLGVRSNPPTLGEHTGEVLAALGYGEDQIQNLLGKKAVG</sequence>
<keyword evidence="1" id="KW-0808">Transferase</keyword>
<dbReference type="Gene3D" id="3.20.20.70">
    <property type="entry name" value="Aldolase class I"/>
    <property type="match status" value="1"/>
</dbReference>
<comment type="caution">
    <text evidence="3">The sequence shown here is derived from an EMBL/GenBank/DDBJ whole genome shotgun (WGS) entry which is preliminary data.</text>
</comment>
<gene>
    <name evidence="3" type="ORF">CR159_07500</name>
</gene>
<dbReference type="PANTHER" id="PTHR48207">
    <property type="entry name" value="SUCCINATE--HYDROXYMETHYLGLUTARATE COA-TRANSFERASE"/>
    <property type="match status" value="1"/>
</dbReference>
<dbReference type="GO" id="GO:0016829">
    <property type="term" value="F:lyase activity"/>
    <property type="evidence" value="ECO:0007669"/>
    <property type="project" value="UniProtKB-KW"/>
</dbReference>
<dbReference type="GO" id="GO:0019752">
    <property type="term" value="P:carboxylic acid metabolic process"/>
    <property type="evidence" value="ECO:0007669"/>
    <property type="project" value="InterPro"/>
</dbReference>
<dbReference type="PROSITE" id="PS00815">
    <property type="entry name" value="AIPM_HOMOCIT_SYNTH_1"/>
    <property type="match status" value="1"/>
</dbReference>
<dbReference type="PANTHER" id="PTHR48207:SF3">
    <property type="entry name" value="SUCCINATE--HYDROXYMETHYLGLUTARATE COA-TRANSFERASE"/>
    <property type="match status" value="1"/>
</dbReference>
<dbReference type="Gene3D" id="3.40.50.10540">
    <property type="entry name" value="Crotonobetainyl-coa:carnitine coa-transferase, domain 1"/>
    <property type="match status" value="1"/>
</dbReference>
<proteinExistence type="predicted"/>
<dbReference type="InterPro" id="IPR000891">
    <property type="entry name" value="PYR_CT"/>
</dbReference>
<keyword evidence="4" id="KW-1185">Reference proteome</keyword>
<dbReference type="GO" id="GO:0046912">
    <property type="term" value="F:acyltransferase activity, acyl groups converted into alkyl on transfer"/>
    <property type="evidence" value="ECO:0007669"/>
    <property type="project" value="InterPro"/>
</dbReference>
<accession>A0A2N4U5K3</accession>
<organism evidence="3 4">
    <name type="scientific">Pollutimonas subterranea</name>
    <dbReference type="NCBI Taxonomy" id="2045210"/>
    <lineage>
        <taxon>Bacteria</taxon>
        <taxon>Pseudomonadati</taxon>
        <taxon>Pseudomonadota</taxon>
        <taxon>Betaproteobacteria</taxon>
        <taxon>Burkholderiales</taxon>
        <taxon>Alcaligenaceae</taxon>
        <taxon>Pollutimonas</taxon>
    </lineage>
</organism>
<dbReference type="InterPro" id="IPR002034">
    <property type="entry name" value="AIPM/Hcit_synth_CS"/>
</dbReference>
<evidence type="ECO:0000256" key="1">
    <source>
        <dbReference type="ARBA" id="ARBA00022679"/>
    </source>
</evidence>
<dbReference type="SUPFAM" id="SSF89796">
    <property type="entry name" value="CoA-transferase family III (CaiB/BaiF)"/>
    <property type="match status" value="1"/>
</dbReference>
<name>A0A2N4U5K3_9BURK</name>
<dbReference type="InterPro" id="IPR044855">
    <property type="entry name" value="CoA-Trfase_III_dom3_sf"/>
</dbReference>
<keyword evidence="3" id="KW-0456">Lyase</keyword>
<dbReference type="Pfam" id="PF00682">
    <property type="entry name" value="HMGL-like"/>
    <property type="match status" value="1"/>
</dbReference>
<dbReference type="EMBL" id="PDNW01000005">
    <property type="protein sequence ID" value="PLC50300.1"/>
    <property type="molecule type" value="Genomic_DNA"/>
</dbReference>
<dbReference type="CDD" id="cd07938">
    <property type="entry name" value="DRE_TIM_HMGL"/>
    <property type="match status" value="1"/>
</dbReference>
<dbReference type="InterPro" id="IPR023606">
    <property type="entry name" value="CoA-Trfase_III_dom_1_sf"/>
</dbReference>
<protein>
    <submittedName>
        <fullName evidence="3">Hydroxymethylglutaryl-CoA lyase</fullName>
    </submittedName>
</protein>
<evidence type="ECO:0000259" key="2">
    <source>
        <dbReference type="PROSITE" id="PS50991"/>
    </source>
</evidence>
<dbReference type="GO" id="GO:0008410">
    <property type="term" value="F:CoA-transferase activity"/>
    <property type="evidence" value="ECO:0007669"/>
    <property type="project" value="TreeGrafter"/>
</dbReference>